<dbReference type="AlphaFoldDB" id="A0AAD7MWF4"/>
<dbReference type="EMBL" id="JARJLG010000156">
    <property type="protein sequence ID" value="KAJ7735247.1"/>
    <property type="molecule type" value="Genomic_DNA"/>
</dbReference>
<dbReference type="HAMAP" id="MF_01161">
    <property type="entry name" value="tRNA_Ile_lys_synt"/>
    <property type="match status" value="1"/>
</dbReference>
<comment type="catalytic activity">
    <reaction evidence="6">
        <text>cytidine(34) in tRNA(Ile2) + L-lysine + ATP = lysidine(34) in tRNA(Ile2) + AMP + diphosphate + H(+)</text>
        <dbReference type="Rhea" id="RHEA:43744"/>
        <dbReference type="Rhea" id="RHEA-COMP:10625"/>
        <dbReference type="Rhea" id="RHEA-COMP:10670"/>
        <dbReference type="ChEBI" id="CHEBI:15378"/>
        <dbReference type="ChEBI" id="CHEBI:30616"/>
        <dbReference type="ChEBI" id="CHEBI:32551"/>
        <dbReference type="ChEBI" id="CHEBI:33019"/>
        <dbReference type="ChEBI" id="CHEBI:82748"/>
        <dbReference type="ChEBI" id="CHEBI:83665"/>
        <dbReference type="ChEBI" id="CHEBI:456215"/>
        <dbReference type="EC" id="6.3.4.19"/>
    </reaction>
</comment>
<keyword evidence="9" id="KW-1185">Reference proteome</keyword>
<feature type="domain" description="tRNA(Ile)-lysidine/2-thiocytidine synthase N-terminal" evidence="7">
    <location>
        <begin position="33"/>
        <end position="246"/>
    </location>
</feature>
<accession>A0AAD7MWF4</accession>
<keyword evidence="3" id="KW-0819">tRNA processing</keyword>
<evidence type="ECO:0000256" key="2">
    <source>
        <dbReference type="ARBA" id="ARBA00022598"/>
    </source>
</evidence>
<dbReference type="EC" id="6.3.4.19" evidence="1"/>
<evidence type="ECO:0000256" key="5">
    <source>
        <dbReference type="ARBA" id="ARBA00022840"/>
    </source>
</evidence>
<dbReference type="CDD" id="cd01992">
    <property type="entry name" value="TilS_N"/>
    <property type="match status" value="1"/>
</dbReference>
<dbReference type="GO" id="GO:0008033">
    <property type="term" value="P:tRNA processing"/>
    <property type="evidence" value="ECO:0007669"/>
    <property type="project" value="UniProtKB-KW"/>
</dbReference>
<protein>
    <recommendedName>
        <fullName evidence="1">tRNA(Ile)-lysidine synthetase</fullName>
        <ecNumber evidence="1">6.3.4.19</ecNumber>
    </recommendedName>
</protein>
<sequence length="581" mass="64390">MSLHRLPPSPISREEFARFLRRCVPPIGWTERLAVGTSGGPDSTCLLFLIHRYLQDLHNEDSKRLPSAVVSLTVDHGMQDTSAAMAKHSADYAKALGLQHITTNIPWGTPPFPERPKSGEAFEGIARDARYAVLFRAMTKSRADVIALGHQGNDQVETSLMRLARGTTELGAGGMRRCRRWGMGADGGEGTLSWAGHEGMKRWIIRPLLEVSKDRMLATCDENKLEYIIDPTNFQPELTLRNAIREMVSKNTFDPGELVAASNLPKDIVKKLNQIQHGVASLESVEMDPTAGPDQLRGAVAVLSEQVEDIDSLVDSAFTRCHLPSPIGSYLVSYRGLSTIRDPLVKRALVLRMMRYVSFHAWGALRADGNRRRNSINRIIECLWTPDPFSAGMTPFTAGGGVLWTPVLAGFGLRIPMGPGASPGPGEIIAWLATRTLPFSVAKLERLGLPNPVRQDVTDQLLPMLQNRHENPGQVFHTLWDFRFVLRMDIDKIPDELAQGILHAGERVAIYPNTRWIWPKVVRITGPTVKDEIVVHSAISIPEQGLSDMDKATLNSAKEVNIEEITAPWVRTEWARSISAL</sequence>
<dbReference type="GO" id="GO:0005524">
    <property type="term" value="F:ATP binding"/>
    <property type="evidence" value="ECO:0007669"/>
    <property type="project" value="UniProtKB-KW"/>
</dbReference>
<evidence type="ECO:0000313" key="8">
    <source>
        <dbReference type="EMBL" id="KAJ7735247.1"/>
    </source>
</evidence>
<dbReference type="InterPro" id="IPR011063">
    <property type="entry name" value="TilS/TtcA_N"/>
</dbReference>
<organism evidence="8 9">
    <name type="scientific">Mycena maculata</name>
    <dbReference type="NCBI Taxonomy" id="230809"/>
    <lineage>
        <taxon>Eukaryota</taxon>
        <taxon>Fungi</taxon>
        <taxon>Dikarya</taxon>
        <taxon>Basidiomycota</taxon>
        <taxon>Agaricomycotina</taxon>
        <taxon>Agaricomycetes</taxon>
        <taxon>Agaricomycetidae</taxon>
        <taxon>Agaricales</taxon>
        <taxon>Marasmiineae</taxon>
        <taxon>Mycenaceae</taxon>
        <taxon>Mycena</taxon>
    </lineage>
</organism>
<evidence type="ECO:0000256" key="6">
    <source>
        <dbReference type="ARBA" id="ARBA00048539"/>
    </source>
</evidence>
<evidence type="ECO:0000256" key="1">
    <source>
        <dbReference type="ARBA" id="ARBA00013267"/>
    </source>
</evidence>
<dbReference type="Proteomes" id="UP001215280">
    <property type="component" value="Unassembled WGS sequence"/>
</dbReference>
<dbReference type="InterPro" id="IPR012094">
    <property type="entry name" value="tRNA_Ile_lys_synt"/>
</dbReference>
<dbReference type="Pfam" id="PF01171">
    <property type="entry name" value="ATP_bind_3"/>
    <property type="match status" value="1"/>
</dbReference>
<keyword evidence="2" id="KW-0436">Ligase</keyword>
<dbReference type="PANTHER" id="PTHR43033">
    <property type="entry name" value="TRNA(ILE)-LYSIDINE SYNTHASE-RELATED"/>
    <property type="match status" value="1"/>
</dbReference>
<name>A0AAD7MWF4_9AGAR</name>
<gene>
    <name evidence="8" type="ORF">DFH07DRAFT_843813</name>
</gene>
<dbReference type="GO" id="GO:0032267">
    <property type="term" value="F:tRNA(Ile)-lysidine synthase activity"/>
    <property type="evidence" value="ECO:0007669"/>
    <property type="project" value="UniProtKB-EC"/>
</dbReference>
<keyword evidence="4" id="KW-0547">Nucleotide-binding</keyword>
<evidence type="ECO:0000256" key="4">
    <source>
        <dbReference type="ARBA" id="ARBA00022741"/>
    </source>
</evidence>
<dbReference type="Gene3D" id="3.40.50.620">
    <property type="entry name" value="HUPs"/>
    <property type="match status" value="1"/>
</dbReference>
<dbReference type="SUPFAM" id="SSF52402">
    <property type="entry name" value="Adenine nucleotide alpha hydrolases-like"/>
    <property type="match status" value="1"/>
</dbReference>
<dbReference type="PANTHER" id="PTHR43033:SF1">
    <property type="entry name" value="TRNA(ILE)-LYSIDINE SYNTHASE-RELATED"/>
    <property type="match status" value="1"/>
</dbReference>
<comment type="caution">
    <text evidence="8">The sequence shown here is derived from an EMBL/GenBank/DDBJ whole genome shotgun (WGS) entry which is preliminary data.</text>
</comment>
<reference evidence="8" key="1">
    <citation type="submission" date="2023-03" db="EMBL/GenBank/DDBJ databases">
        <title>Massive genome expansion in bonnet fungi (Mycena s.s.) driven by repeated elements and novel gene families across ecological guilds.</title>
        <authorList>
            <consortium name="Lawrence Berkeley National Laboratory"/>
            <person name="Harder C.B."/>
            <person name="Miyauchi S."/>
            <person name="Viragh M."/>
            <person name="Kuo A."/>
            <person name="Thoen E."/>
            <person name="Andreopoulos B."/>
            <person name="Lu D."/>
            <person name="Skrede I."/>
            <person name="Drula E."/>
            <person name="Henrissat B."/>
            <person name="Morin E."/>
            <person name="Kohler A."/>
            <person name="Barry K."/>
            <person name="LaButti K."/>
            <person name="Morin E."/>
            <person name="Salamov A."/>
            <person name="Lipzen A."/>
            <person name="Mereny Z."/>
            <person name="Hegedus B."/>
            <person name="Baldrian P."/>
            <person name="Stursova M."/>
            <person name="Weitz H."/>
            <person name="Taylor A."/>
            <person name="Grigoriev I.V."/>
            <person name="Nagy L.G."/>
            <person name="Martin F."/>
            <person name="Kauserud H."/>
        </authorList>
    </citation>
    <scope>NUCLEOTIDE SEQUENCE</scope>
    <source>
        <strain evidence="8">CBHHK188m</strain>
    </source>
</reference>
<dbReference type="InterPro" id="IPR012795">
    <property type="entry name" value="tRNA_Ile_lys_synt_N"/>
</dbReference>
<evidence type="ECO:0000259" key="7">
    <source>
        <dbReference type="Pfam" id="PF01171"/>
    </source>
</evidence>
<dbReference type="InterPro" id="IPR014729">
    <property type="entry name" value="Rossmann-like_a/b/a_fold"/>
</dbReference>
<dbReference type="NCBIfam" id="TIGR02432">
    <property type="entry name" value="lysidine_TilS_N"/>
    <property type="match status" value="1"/>
</dbReference>
<keyword evidence="5" id="KW-0067">ATP-binding</keyword>
<proteinExistence type="inferred from homology"/>
<evidence type="ECO:0000256" key="3">
    <source>
        <dbReference type="ARBA" id="ARBA00022694"/>
    </source>
</evidence>
<evidence type="ECO:0000313" key="9">
    <source>
        <dbReference type="Proteomes" id="UP001215280"/>
    </source>
</evidence>